<evidence type="ECO:0008006" key="3">
    <source>
        <dbReference type="Google" id="ProtNLM"/>
    </source>
</evidence>
<gene>
    <name evidence="1" type="ORF">GCM10011591_31450</name>
</gene>
<sequence>MGEKFSGEVAFNKAAADASRRDLDGTVTGIRTAGKQVAVLTWAAKDAGRAYAASGEKLDRALDRVVDWVKVWASASEGLSAAIGKATVEYTDVDSASAASLDRIAPGGK</sequence>
<reference evidence="1" key="1">
    <citation type="journal article" date="2014" name="Int. J. Syst. Evol. Microbiol.">
        <title>Complete genome sequence of Corynebacterium casei LMG S-19264T (=DSM 44701T), isolated from a smear-ripened cheese.</title>
        <authorList>
            <consortium name="US DOE Joint Genome Institute (JGI-PGF)"/>
            <person name="Walter F."/>
            <person name="Albersmeier A."/>
            <person name="Kalinowski J."/>
            <person name="Ruckert C."/>
        </authorList>
    </citation>
    <scope>NUCLEOTIDE SEQUENCE</scope>
    <source>
        <strain evidence="1">CGMCC 4.7278</strain>
    </source>
</reference>
<comment type="caution">
    <text evidence="1">The sequence shown here is derived from an EMBL/GenBank/DDBJ whole genome shotgun (WGS) entry which is preliminary data.</text>
</comment>
<proteinExistence type="predicted"/>
<dbReference type="AlphaFoldDB" id="A0A917VAY3"/>
<dbReference type="Proteomes" id="UP000612956">
    <property type="component" value="Unassembled WGS sequence"/>
</dbReference>
<dbReference type="EMBL" id="BMMW01000003">
    <property type="protein sequence ID" value="GGK57044.1"/>
    <property type="molecule type" value="Genomic_DNA"/>
</dbReference>
<keyword evidence="2" id="KW-1185">Reference proteome</keyword>
<evidence type="ECO:0000313" key="1">
    <source>
        <dbReference type="EMBL" id="GGK57044.1"/>
    </source>
</evidence>
<accession>A0A917VAY3</accession>
<dbReference type="RefSeq" id="WP_188829764.1">
    <property type="nucleotide sequence ID" value="NZ_BMMW01000003.1"/>
</dbReference>
<evidence type="ECO:0000313" key="2">
    <source>
        <dbReference type="Proteomes" id="UP000612956"/>
    </source>
</evidence>
<name>A0A917VAY3_9NOCA</name>
<organism evidence="1 2">
    <name type="scientific">Nocardia camponoti</name>
    <dbReference type="NCBI Taxonomy" id="1616106"/>
    <lineage>
        <taxon>Bacteria</taxon>
        <taxon>Bacillati</taxon>
        <taxon>Actinomycetota</taxon>
        <taxon>Actinomycetes</taxon>
        <taxon>Mycobacteriales</taxon>
        <taxon>Nocardiaceae</taxon>
        <taxon>Nocardia</taxon>
    </lineage>
</organism>
<reference evidence="1" key="2">
    <citation type="submission" date="2020-09" db="EMBL/GenBank/DDBJ databases">
        <authorList>
            <person name="Sun Q."/>
            <person name="Zhou Y."/>
        </authorList>
    </citation>
    <scope>NUCLEOTIDE SEQUENCE</scope>
    <source>
        <strain evidence="1">CGMCC 4.7278</strain>
    </source>
</reference>
<protein>
    <recommendedName>
        <fullName evidence="3">ESX-1 secretion-associated protein</fullName>
    </recommendedName>
</protein>